<dbReference type="KEGG" id="nli:G3M70_04785"/>
<protein>
    <submittedName>
        <fullName evidence="1">Uncharacterized protein</fullName>
    </submittedName>
</protein>
<evidence type="ECO:0000313" key="1">
    <source>
        <dbReference type="EMBL" id="QPJ61239.1"/>
    </source>
</evidence>
<name>A0A7T0BUG5_9BACT</name>
<dbReference type="InterPro" id="IPR012106">
    <property type="entry name" value="Phage_Mu_Gp1"/>
</dbReference>
<dbReference type="Proteomes" id="UP000594688">
    <property type="component" value="Chromosome"/>
</dbReference>
<proteinExistence type="predicted"/>
<dbReference type="Pfam" id="PF10123">
    <property type="entry name" value="Mu-like_Pro"/>
    <property type="match status" value="1"/>
</dbReference>
<accession>A0A7T0BUG5</accession>
<reference evidence="1 2" key="1">
    <citation type="submission" date="2020-02" db="EMBL/GenBank/DDBJ databases">
        <title>Genomic and physiological characterization of two novel Nitrospinaceae genera.</title>
        <authorList>
            <person name="Mueller A.J."/>
            <person name="Jung M.-Y."/>
            <person name="Strachan C.R."/>
            <person name="Herbold C.W."/>
            <person name="Kirkegaard R.H."/>
            <person name="Daims H."/>
        </authorList>
    </citation>
    <scope>NUCLEOTIDE SEQUENCE [LARGE SCALE GENOMIC DNA]</scope>
    <source>
        <strain evidence="1">EB</strain>
    </source>
</reference>
<dbReference type="EMBL" id="CP048685">
    <property type="protein sequence ID" value="QPJ61239.1"/>
    <property type="molecule type" value="Genomic_DNA"/>
</dbReference>
<dbReference type="AlphaFoldDB" id="A0A7T0BUG5"/>
<organism evidence="1 2">
    <name type="scientific">Candidatus Nitronauta litoralis</name>
    <dbReference type="NCBI Taxonomy" id="2705533"/>
    <lineage>
        <taxon>Bacteria</taxon>
        <taxon>Pseudomonadati</taxon>
        <taxon>Nitrospinota/Tectimicrobiota group</taxon>
        <taxon>Nitrospinota</taxon>
        <taxon>Nitrospinia</taxon>
        <taxon>Nitrospinales</taxon>
        <taxon>Nitrospinaceae</taxon>
        <taxon>Candidatus Nitronauta</taxon>
    </lineage>
</organism>
<gene>
    <name evidence="1" type="ORF">G3M70_04785</name>
</gene>
<evidence type="ECO:0000313" key="2">
    <source>
        <dbReference type="Proteomes" id="UP000594688"/>
    </source>
</evidence>
<sequence>MDELYALKISQLGSKAPEFIQIAPLGILQDGQGRKFEITPEVVQKIIDVYSNRENDLVIDYEH</sequence>